<comment type="caution">
    <text evidence="2">The sequence shown here is derived from an EMBL/GenBank/DDBJ whole genome shotgun (WGS) entry which is preliminary data.</text>
</comment>
<dbReference type="Gene3D" id="2.40.10.220">
    <property type="entry name" value="predicted glycosyltransferase like domains"/>
    <property type="match status" value="1"/>
</dbReference>
<dbReference type="Pfam" id="PF07238">
    <property type="entry name" value="PilZ"/>
    <property type="match status" value="1"/>
</dbReference>
<evidence type="ECO:0000313" key="3">
    <source>
        <dbReference type="Proteomes" id="UP000004931"/>
    </source>
</evidence>
<name>A0YEW1_9GAMM</name>
<proteinExistence type="predicted"/>
<sequence>MSDTNQRQHIRTKLRAGIRLSHADVGSLKLRTADISDGGAYIFSEGNSLPNTGEVVYVQILGVGGDEAPLVKMKIVRDDGRGIGLEFVDED</sequence>
<protein>
    <recommendedName>
        <fullName evidence="1">PilZ domain-containing protein</fullName>
    </recommendedName>
</protein>
<keyword evidence="3" id="KW-1185">Reference proteome</keyword>
<evidence type="ECO:0000313" key="2">
    <source>
        <dbReference type="EMBL" id="EAW30556.1"/>
    </source>
</evidence>
<dbReference type="OrthoDB" id="7063880at2"/>
<dbReference type="Proteomes" id="UP000004931">
    <property type="component" value="Unassembled WGS sequence"/>
</dbReference>
<dbReference type="STRING" id="247633.GP2143_00417"/>
<feature type="domain" description="PilZ" evidence="1">
    <location>
        <begin position="5"/>
        <end position="89"/>
    </location>
</feature>
<organism evidence="2 3">
    <name type="scientific">marine gamma proteobacterium HTCC2143</name>
    <dbReference type="NCBI Taxonomy" id="247633"/>
    <lineage>
        <taxon>Bacteria</taxon>
        <taxon>Pseudomonadati</taxon>
        <taxon>Pseudomonadota</taxon>
        <taxon>Gammaproteobacteria</taxon>
        <taxon>Cellvibrionales</taxon>
        <taxon>Spongiibacteraceae</taxon>
        <taxon>BD1-7 clade</taxon>
    </lineage>
</organism>
<dbReference type="InterPro" id="IPR009875">
    <property type="entry name" value="PilZ_domain"/>
</dbReference>
<dbReference type="eggNOG" id="ENOG503344J">
    <property type="taxonomic scope" value="Bacteria"/>
</dbReference>
<accession>A0YEW1</accession>
<dbReference type="AlphaFoldDB" id="A0YEW1"/>
<evidence type="ECO:0000259" key="1">
    <source>
        <dbReference type="Pfam" id="PF07238"/>
    </source>
</evidence>
<dbReference type="SUPFAM" id="SSF141371">
    <property type="entry name" value="PilZ domain-like"/>
    <property type="match status" value="1"/>
</dbReference>
<dbReference type="EMBL" id="AAVT01000007">
    <property type="protein sequence ID" value="EAW30556.1"/>
    <property type="molecule type" value="Genomic_DNA"/>
</dbReference>
<gene>
    <name evidence="2" type="ORF">GP2143_00417</name>
</gene>
<dbReference type="GO" id="GO:0035438">
    <property type="term" value="F:cyclic-di-GMP binding"/>
    <property type="evidence" value="ECO:0007669"/>
    <property type="project" value="InterPro"/>
</dbReference>
<reference evidence="2 3" key="1">
    <citation type="journal article" date="2010" name="J. Bacteriol.">
        <title>Genome sequence of the oligotrophic marine Gammaproteobacterium HTCC2143, isolated from the Oregon Coast.</title>
        <authorList>
            <person name="Oh H.M."/>
            <person name="Kang I."/>
            <person name="Ferriera S."/>
            <person name="Giovannoni S.J."/>
            <person name="Cho J.C."/>
        </authorList>
    </citation>
    <scope>NUCLEOTIDE SEQUENCE [LARGE SCALE GENOMIC DNA]</scope>
    <source>
        <strain evidence="2 3">HTCC2143</strain>
    </source>
</reference>